<feature type="compositionally biased region" description="Polar residues" evidence="1">
    <location>
        <begin position="99"/>
        <end position="115"/>
    </location>
</feature>
<protein>
    <submittedName>
        <fullName evidence="2">Uncharacterized protein</fullName>
    </submittedName>
</protein>
<dbReference type="EMBL" id="KE346363">
    <property type="protein sequence ID" value="KJE91951.1"/>
    <property type="molecule type" value="Genomic_DNA"/>
</dbReference>
<evidence type="ECO:0000313" key="2">
    <source>
        <dbReference type="EMBL" id="KJE91951.1"/>
    </source>
</evidence>
<proteinExistence type="predicted"/>
<accession>A0A0D2UA68</accession>
<reference evidence="3" key="1">
    <citation type="submission" date="2011-02" db="EMBL/GenBank/DDBJ databases">
        <title>The Genome Sequence of Capsaspora owczarzaki ATCC 30864.</title>
        <authorList>
            <person name="Russ C."/>
            <person name="Cuomo C."/>
            <person name="Burger G."/>
            <person name="Gray M.W."/>
            <person name="Holland P.W.H."/>
            <person name="King N."/>
            <person name="Lang F.B.F."/>
            <person name="Roger A.J."/>
            <person name="Ruiz-Trillo I."/>
            <person name="Young S.K."/>
            <person name="Zeng Q."/>
            <person name="Gargeya S."/>
            <person name="Alvarado L."/>
            <person name="Berlin A."/>
            <person name="Chapman S.B."/>
            <person name="Chen Z."/>
            <person name="Freedman E."/>
            <person name="Gellesch M."/>
            <person name="Goldberg J."/>
            <person name="Griggs A."/>
            <person name="Gujja S."/>
            <person name="Heilman E."/>
            <person name="Heiman D."/>
            <person name="Howarth C."/>
            <person name="Mehta T."/>
            <person name="Neiman D."/>
            <person name="Pearson M."/>
            <person name="Roberts A."/>
            <person name="Saif S."/>
            <person name="Shea T."/>
            <person name="Shenoy N."/>
            <person name="Sisk P."/>
            <person name="Stolte C."/>
            <person name="Sykes S."/>
            <person name="White J."/>
            <person name="Yandava C."/>
            <person name="Haas B."/>
            <person name="Nusbaum C."/>
            <person name="Birren B."/>
        </authorList>
    </citation>
    <scope>NUCLEOTIDE SEQUENCE</scope>
    <source>
        <strain evidence="3">ATCC 30864</strain>
    </source>
</reference>
<sequence length="243" mass="25083">MSRRPFGSSAHSGGFGSHMSRAAPEAVMLQQQQGENPMAPAMLGGGLLPSKSSSASASSRLGNAGGSGMLGSGFPVAKQMGGGGGSGGGGSAGPRTVFGNVSNAQNGFKASTNPASAKHSNKSAGARPSLFMGAPLMQTAAAAARHPREELIEREYMAPPMEDLPYEPYDLGFDSYFRAMPQPQRRAGASTTLVTSSSLSSSLDVDALADFDPFADMDMPKDADFVEEPLSPMEMPADDEGQW</sequence>
<evidence type="ECO:0000256" key="1">
    <source>
        <dbReference type="SAM" id="MobiDB-lite"/>
    </source>
</evidence>
<dbReference type="Proteomes" id="UP000008743">
    <property type="component" value="Unassembled WGS sequence"/>
</dbReference>
<dbReference type="AlphaFoldDB" id="A0A0D2UA68"/>
<dbReference type="RefSeq" id="XP_004363836.1">
    <property type="nucleotide sequence ID" value="XM_004363779.2"/>
</dbReference>
<feature type="region of interest" description="Disordered" evidence="1">
    <location>
        <begin position="37"/>
        <end position="125"/>
    </location>
</feature>
<evidence type="ECO:0000313" key="3">
    <source>
        <dbReference type="Proteomes" id="UP000008743"/>
    </source>
</evidence>
<keyword evidence="3" id="KW-1185">Reference proteome</keyword>
<dbReference type="InParanoid" id="A0A0D2UA68"/>
<name>A0A0D2UA68_CAPO3</name>
<feature type="compositionally biased region" description="Gly residues" evidence="1">
    <location>
        <begin position="80"/>
        <end position="92"/>
    </location>
</feature>
<gene>
    <name evidence="2" type="ORF">CAOG_002997</name>
</gene>
<organism evidence="2 3">
    <name type="scientific">Capsaspora owczarzaki (strain ATCC 30864)</name>
    <dbReference type="NCBI Taxonomy" id="595528"/>
    <lineage>
        <taxon>Eukaryota</taxon>
        <taxon>Filasterea</taxon>
        <taxon>Capsaspora</taxon>
    </lineage>
</organism>
<feature type="compositionally biased region" description="Low complexity" evidence="1">
    <location>
        <begin position="48"/>
        <end position="62"/>
    </location>
</feature>